<reference evidence="1" key="1">
    <citation type="submission" date="2024-01" db="EMBL/GenBank/DDBJ databases">
        <authorList>
            <person name="Webb A."/>
        </authorList>
    </citation>
    <scope>NUCLEOTIDE SEQUENCE</scope>
    <source>
        <strain evidence="1">Pm1</strain>
    </source>
</reference>
<protein>
    <submittedName>
        <fullName evidence="1">Uncharacterized protein</fullName>
    </submittedName>
</protein>
<dbReference type="AlphaFoldDB" id="A0AAV1TLL2"/>
<dbReference type="Proteomes" id="UP001162060">
    <property type="component" value="Unassembled WGS sequence"/>
</dbReference>
<organism evidence="1 2">
    <name type="scientific">Peronospora matthiolae</name>
    <dbReference type="NCBI Taxonomy" id="2874970"/>
    <lineage>
        <taxon>Eukaryota</taxon>
        <taxon>Sar</taxon>
        <taxon>Stramenopiles</taxon>
        <taxon>Oomycota</taxon>
        <taxon>Peronosporomycetes</taxon>
        <taxon>Peronosporales</taxon>
        <taxon>Peronosporaceae</taxon>
        <taxon>Peronospora</taxon>
    </lineage>
</organism>
<comment type="caution">
    <text evidence="1">The sequence shown here is derived from an EMBL/GenBank/DDBJ whole genome shotgun (WGS) entry which is preliminary data.</text>
</comment>
<sequence>MVDQEGNPKVNSFRVKVRMLKKFKKENQREEEASASCLPLIDRVIDPTR</sequence>
<gene>
    <name evidence="1" type="ORF">PM001_LOCUS8421</name>
</gene>
<evidence type="ECO:0000313" key="1">
    <source>
        <dbReference type="EMBL" id="CAK7923271.1"/>
    </source>
</evidence>
<dbReference type="EMBL" id="CAKLBY020000068">
    <property type="protein sequence ID" value="CAK7923271.1"/>
    <property type="molecule type" value="Genomic_DNA"/>
</dbReference>
<evidence type="ECO:0000313" key="2">
    <source>
        <dbReference type="Proteomes" id="UP001162060"/>
    </source>
</evidence>
<proteinExistence type="predicted"/>
<name>A0AAV1TLL2_9STRA</name>
<accession>A0AAV1TLL2</accession>